<keyword evidence="2" id="KW-1185">Reference proteome</keyword>
<dbReference type="EMBL" id="PXOG01000118">
    <property type="protein sequence ID" value="RGP76032.1"/>
    <property type="molecule type" value="Genomic_DNA"/>
</dbReference>
<reference evidence="1 2" key="1">
    <citation type="journal article" date="2018" name="PLoS Pathog.">
        <title>Evolution of structural diversity of trichothecenes, a family of toxins produced by plant pathogenic and entomopathogenic fungi.</title>
        <authorList>
            <person name="Proctor R.H."/>
            <person name="McCormick S.P."/>
            <person name="Kim H.S."/>
            <person name="Cardoza R.E."/>
            <person name="Stanley A.M."/>
            <person name="Lindo L."/>
            <person name="Kelly A."/>
            <person name="Brown D.W."/>
            <person name="Lee T."/>
            <person name="Vaughan M.M."/>
            <person name="Alexander N.J."/>
            <person name="Busman M."/>
            <person name="Gutierrez S."/>
        </authorList>
    </citation>
    <scope>NUCLEOTIDE SEQUENCE [LARGE SCALE GENOMIC DNA]</scope>
    <source>
        <strain evidence="1 2">NRRL 20695</strain>
    </source>
</reference>
<evidence type="ECO:0000313" key="2">
    <source>
        <dbReference type="Proteomes" id="UP000266234"/>
    </source>
</evidence>
<protein>
    <submittedName>
        <fullName evidence="1">Uncharacterized protein</fullName>
    </submittedName>
</protein>
<proteinExistence type="predicted"/>
<organism evidence="1 2">
    <name type="scientific">Fusarium longipes</name>
    <dbReference type="NCBI Taxonomy" id="694270"/>
    <lineage>
        <taxon>Eukaryota</taxon>
        <taxon>Fungi</taxon>
        <taxon>Dikarya</taxon>
        <taxon>Ascomycota</taxon>
        <taxon>Pezizomycotina</taxon>
        <taxon>Sordariomycetes</taxon>
        <taxon>Hypocreomycetidae</taxon>
        <taxon>Hypocreales</taxon>
        <taxon>Nectriaceae</taxon>
        <taxon>Fusarium</taxon>
    </lineage>
</organism>
<dbReference type="AlphaFoldDB" id="A0A395SVD6"/>
<dbReference type="Proteomes" id="UP000266234">
    <property type="component" value="Unassembled WGS sequence"/>
</dbReference>
<evidence type="ECO:0000313" key="1">
    <source>
        <dbReference type="EMBL" id="RGP76032.1"/>
    </source>
</evidence>
<comment type="caution">
    <text evidence="1">The sequence shown here is derived from an EMBL/GenBank/DDBJ whole genome shotgun (WGS) entry which is preliminary data.</text>
</comment>
<sequence length="219" mass="23630">MRQEGPSLTVINPPKPLLQTLEVKFPSMVRLEARPKLFDSSITRVLWLPKPLLDSHNYSGHAHDDGYGCAGGISRSGRTSGSVGATGAKSPALQGNVVFMDSWGRAYRAAAKSKKMLSGYRKDMAEQGTGGQEEKAGVEMPIGERAVTLVAGRAPNRVNVLLLLFKKYTRIAVVELSPGFQKPPWMLSGTAGPALTINQRHCIMLSAPEGPAELFSCRL</sequence>
<gene>
    <name evidence="1" type="ORF">FLONG3_5423</name>
</gene>
<name>A0A395SVD6_9HYPO</name>
<accession>A0A395SVD6</accession>